<dbReference type="VEuPathDB" id="ToxoDB:cyc_06474"/>
<evidence type="ECO:0000313" key="3">
    <source>
        <dbReference type="Proteomes" id="UP000095192"/>
    </source>
</evidence>
<dbReference type="InParanoid" id="A0A1D3D3G3"/>
<accession>A0A1D3D3G3</accession>
<feature type="region of interest" description="Disordered" evidence="1">
    <location>
        <begin position="458"/>
        <end position="478"/>
    </location>
</feature>
<evidence type="ECO:0000256" key="1">
    <source>
        <dbReference type="SAM" id="MobiDB-lite"/>
    </source>
</evidence>
<feature type="compositionally biased region" description="Basic and acidic residues" evidence="1">
    <location>
        <begin position="469"/>
        <end position="478"/>
    </location>
</feature>
<organism evidence="2 3">
    <name type="scientific">Cyclospora cayetanensis</name>
    <dbReference type="NCBI Taxonomy" id="88456"/>
    <lineage>
        <taxon>Eukaryota</taxon>
        <taxon>Sar</taxon>
        <taxon>Alveolata</taxon>
        <taxon>Apicomplexa</taxon>
        <taxon>Conoidasida</taxon>
        <taxon>Coccidia</taxon>
        <taxon>Eucoccidiorida</taxon>
        <taxon>Eimeriorina</taxon>
        <taxon>Eimeriidae</taxon>
        <taxon>Cyclospora</taxon>
    </lineage>
</organism>
<feature type="compositionally biased region" description="Polar residues" evidence="1">
    <location>
        <begin position="485"/>
        <end position="502"/>
    </location>
</feature>
<name>A0A1D3D3G3_9EIME</name>
<reference evidence="2 3" key="1">
    <citation type="journal article" date="2016" name="BMC Genomics">
        <title>Comparative genomics reveals Cyclospora cayetanensis possesses coccidia-like metabolism and invasion components but unique surface antigens.</title>
        <authorList>
            <person name="Liu S."/>
            <person name="Wang L."/>
            <person name="Zheng H."/>
            <person name="Xu Z."/>
            <person name="Roellig D.M."/>
            <person name="Li N."/>
            <person name="Frace M.A."/>
            <person name="Tang K."/>
            <person name="Arrowood M.J."/>
            <person name="Moss D.M."/>
            <person name="Zhang L."/>
            <person name="Feng Y."/>
            <person name="Xiao L."/>
        </authorList>
    </citation>
    <scope>NUCLEOTIDE SEQUENCE [LARGE SCALE GENOMIC DNA]</scope>
    <source>
        <strain evidence="2 3">CHN_HEN01</strain>
    </source>
</reference>
<protein>
    <submittedName>
        <fullName evidence="2">Uncharacterized protein</fullName>
    </submittedName>
</protein>
<sequence>MCACSPAPTGRVLSLASPAAPAAAAGVHAQMGKPPEKPTAMAAVAPSDKPHMLQVRACTEREFQQSYMAITAVDAIMDEGVFEHLKKFSSYNQRQIHEIPATFPLLTFGERREGSGVVAARVTELLQLPGEEGFTGASLEGGHASVSQGGEGESDGRVHPHPLLPEHEQQLLESGSSHSARRLEQASADSILVAALCELLATKYNSHVSRKLLQDKSQHGSWRPPPFYWHLFDHPCIVRQMLQLYHQRPQDEFLACWFEDFALHRRQSSPSSFPASDADAVLTAKVLTPEAQGEEVSEGESILEPLCDYLTEGGVRSECVASVDCGAIAETGRRVNQNCALCAWREEGAAATDTPAPFVERQREVSAAQLYLLLTNLDEFPRLASLFRSITRSLFIGVDMHLAPSDVCDLCDVVQQLLQRFESMQQLLGAPVEPPLTALRETALLDSLLDDFEQQAEHEPWQFDGDPEEMQRSSDEISPRLSSSSAFRWKTSSRNPSTTCQASEEKAAVPNAAIAAEATIAEAAIREAVAAQAARAAEATIAAEAAIPAIAEAAMQKRQ</sequence>
<keyword evidence="3" id="KW-1185">Reference proteome</keyword>
<dbReference type="EMBL" id="JROU02000906">
    <property type="protein sequence ID" value="OEH77998.1"/>
    <property type="molecule type" value="Genomic_DNA"/>
</dbReference>
<feature type="region of interest" description="Disordered" evidence="1">
    <location>
        <begin position="133"/>
        <end position="162"/>
    </location>
</feature>
<feature type="region of interest" description="Disordered" evidence="1">
    <location>
        <begin position="485"/>
        <end position="504"/>
    </location>
</feature>
<dbReference type="Proteomes" id="UP000095192">
    <property type="component" value="Unassembled WGS sequence"/>
</dbReference>
<dbReference type="AlphaFoldDB" id="A0A1D3D3G3"/>
<gene>
    <name evidence="2" type="ORF">cyc_06474</name>
</gene>
<proteinExistence type="predicted"/>
<evidence type="ECO:0000313" key="2">
    <source>
        <dbReference type="EMBL" id="OEH77998.1"/>
    </source>
</evidence>
<comment type="caution">
    <text evidence="2">The sequence shown here is derived from an EMBL/GenBank/DDBJ whole genome shotgun (WGS) entry which is preliminary data.</text>
</comment>